<organism evidence="3 4">
    <name type="scientific">Lysinibacillus pakistanensis</name>
    <dbReference type="NCBI Taxonomy" id="759811"/>
    <lineage>
        <taxon>Bacteria</taxon>
        <taxon>Bacillati</taxon>
        <taxon>Bacillota</taxon>
        <taxon>Bacilli</taxon>
        <taxon>Bacillales</taxon>
        <taxon>Bacillaceae</taxon>
        <taxon>Lysinibacillus</taxon>
    </lineage>
</organism>
<dbReference type="RefSeq" id="WP_369594573.1">
    <property type="nucleotide sequence ID" value="NZ_CP045835.1"/>
</dbReference>
<evidence type="ECO:0000313" key="4">
    <source>
        <dbReference type="Proteomes" id="UP000373269"/>
    </source>
</evidence>
<evidence type="ECO:0000259" key="2">
    <source>
        <dbReference type="Pfam" id="PF13439"/>
    </source>
</evidence>
<accession>A0ABX6D5D2</accession>
<evidence type="ECO:0000259" key="1">
    <source>
        <dbReference type="Pfam" id="PF00534"/>
    </source>
</evidence>
<dbReference type="SUPFAM" id="SSF53756">
    <property type="entry name" value="UDP-Glycosyltransferase/glycogen phosphorylase"/>
    <property type="match status" value="1"/>
</dbReference>
<dbReference type="Gene3D" id="3.40.50.2000">
    <property type="entry name" value="Glycogen Phosphorylase B"/>
    <property type="match status" value="2"/>
</dbReference>
<sequence length="365" mass="42194">MKVAIIHDWLTGMGGAEKIIIELHKMFPEAPIFTSVVNYEKLDPVFKEMDIRTTFIQKLPFSKKKYNRYLPFFPLAFEALNLQEFDLIISSTTSIGVKGVLRDSSSIHICYCNTPPRYAWDFYHEYLMSAGKIQRKLIPLLMHYLRMYDQLSSNRVDYFIANSTNVSERIRKVYNKDSTVIHPPVDVEYYQLSTECEDYYFIVSRLVSYKRIDIAIEACNQLRKRLVVVGDGEELEKLKKVAGPTVTLLGYQSDEVVLKYMQRCKAFIFPGYEDFGIAPVEAQACGKPVIAYGKGGALDTVKHKKTGILFDEQSIESLVKAIINFEQLSFNPKEIREHAELFSYQNFNEKIKSFLKNRISIEEIK</sequence>
<dbReference type="Pfam" id="PF13439">
    <property type="entry name" value="Glyco_transf_4"/>
    <property type="match status" value="1"/>
</dbReference>
<proteinExistence type="predicted"/>
<dbReference type="PANTHER" id="PTHR45947">
    <property type="entry name" value="SULFOQUINOVOSYL TRANSFERASE SQD2"/>
    <property type="match status" value="1"/>
</dbReference>
<gene>
    <name evidence="3" type="ORF">GDS87_03145</name>
</gene>
<protein>
    <submittedName>
        <fullName evidence="3">Glycosyltransferase</fullName>
    </submittedName>
</protein>
<dbReference type="InterPro" id="IPR001296">
    <property type="entry name" value="Glyco_trans_1"/>
</dbReference>
<feature type="domain" description="Glycosyltransferase subfamily 4-like N-terminal" evidence="2">
    <location>
        <begin position="13"/>
        <end position="188"/>
    </location>
</feature>
<feature type="domain" description="Glycosyl transferase family 1" evidence="1">
    <location>
        <begin position="197"/>
        <end position="339"/>
    </location>
</feature>
<reference evidence="3 4" key="1">
    <citation type="submission" date="2019-11" db="EMBL/GenBank/DDBJ databases">
        <title>Whole Genome Sequencing and Comparative Genomic Analyses of Lysinibacillus pakistanensis LZH-9, a Halotolerant Strain with Excellent COD Removal Capability.</title>
        <authorList>
            <person name="Zhou H."/>
        </authorList>
    </citation>
    <scope>NUCLEOTIDE SEQUENCE [LARGE SCALE GENOMIC DNA]</scope>
    <source>
        <strain evidence="3 4">LZH-9</strain>
    </source>
</reference>
<dbReference type="EMBL" id="CP045835">
    <property type="protein sequence ID" value="QGG49998.1"/>
    <property type="molecule type" value="Genomic_DNA"/>
</dbReference>
<dbReference type="Proteomes" id="UP000373269">
    <property type="component" value="Chromosome"/>
</dbReference>
<name>A0ABX6D5D2_9BACI</name>
<dbReference type="InterPro" id="IPR050194">
    <property type="entry name" value="Glycosyltransferase_grp1"/>
</dbReference>
<dbReference type="Pfam" id="PF00534">
    <property type="entry name" value="Glycos_transf_1"/>
    <property type="match status" value="1"/>
</dbReference>
<dbReference type="PANTHER" id="PTHR45947:SF3">
    <property type="entry name" value="SULFOQUINOVOSYL TRANSFERASE SQD2"/>
    <property type="match status" value="1"/>
</dbReference>
<keyword evidence="4" id="KW-1185">Reference proteome</keyword>
<dbReference type="InterPro" id="IPR028098">
    <property type="entry name" value="Glyco_trans_4-like_N"/>
</dbReference>
<evidence type="ECO:0000313" key="3">
    <source>
        <dbReference type="EMBL" id="QGG49998.1"/>
    </source>
</evidence>